<gene>
    <name evidence="6" type="primary">ytrE</name>
    <name evidence="6" type="ORF">MBHS_04501</name>
</gene>
<keyword evidence="2" id="KW-0547">Nucleotide-binding</keyword>
<dbReference type="InterPro" id="IPR017911">
    <property type="entry name" value="MacB-like_ATP-bd"/>
</dbReference>
<dbReference type="PANTHER" id="PTHR24220">
    <property type="entry name" value="IMPORT ATP-BINDING PROTEIN"/>
    <property type="match status" value="1"/>
</dbReference>
<dbReference type="RefSeq" id="WP_103922132.1">
    <property type="nucleotide sequence ID" value="NZ_FMSV02000553.1"/>
</dbReference>
<keyword evidence="7" id="KW-1185">Reference proteome</keyword>
<keyword evidence="1" id="KW-0813">Transport</keyword>
<dbReference type="SMART" id="SM00382">
    <property type="entry name" value="AAA"/>
    <property type="match status" value="1"/>
</dbReference>
<dbReference type="PROSITE" id="PS00211">
    <property type="entry name" value="ABC_TRANSPORTER_1"/>
    <property type="match status" value="1"/>
</dbReference>
<dbReference type="CDD" id="cd03255">
    <property type="entry name" value="ABC_MJ0796_LolCDE_FtsE"/>
    <property type="match status" value="1"/>
</dbReference>
<sequence>MSGAIQCIDLGKTYYQGNQEIPALKGVQLNIPKGDFVCLSGPSGSGKSTLLNLISGLDQPTTGQVRIGGTRLDQLSKTQLSDLRLHRIGFVFQAYNLVPVLSARENVELIMQLQGVPAKQCRQQANSILAEVGLEGLEQRRPADLSGGQQQRVAVARAIASKPELILADEPTANLDSQTAESLMQLLQSMNEQHGMTFLFSTHDPLVMNYSKRLIRLHDGALV</sequence>
<evidence type="ECO:0000256" key="1">
    <source>
        <dbReference type="ARBA" id="ARBA00022448"/>
    </source>
</evidence>
<dbReference type="Proteomes" id="UP000236724">
    <property type="component" value="Unassembled WGS sequence"/>
</dbReference>
<dbReference type="GO" id="GO:1902495">
    <property type="term" value="C:transmembrane transporter complex"/>
    <property type="evidence" value="ECO:0007669"/>
    <property type="project" value="UniProtKB-ARBA"/>
</dbReference>
<organism evidence="6 7">
    <name type="scientific">Candidatus Venteria ishoeyi</name>
    <dbReference type="NCBI Taxonomy" id="1899563"/>
    <lineage>
        <taxon>Bacteria</taxon>
        <taxon>Pseudomonadati</taxon>
        <taxon>Pseudomonadota</taxon>
        <taxon>Gammaproteobacteria</taxon>
        <taxon>Thiotrichales</taxon>
        <taxon>Thiotrichaceae</taxon>
        <taxon>Venteria</taxon>
    </lineage>
</organism>
<dbReference type="InterPro" id="IPR003439">
    <property type="entry name" value="ABC_transporter-like_ATP-bd"/>
</dbReference>
<dbReference type="OrthoDB" id="9801477at2"/>
<evidence type="ECO:0000256" key="4">
    <source>
        <dbReference type="ARBA" id="ARBA00038388"/>
    </source>
</evidence>
<protein>
    <submittedName>
        <fullName evidence="6">ABC transporter ATP-binding protein YtrE</fullName>
    </submittedName>
</protein>
<evidence type="ECO:0000313" key="7">
    <source>
        <dbReference type="Proteomes" id="UP000236724"/>
    </source>
</evidence>
<dbReference type="GO" id="GO:0022857">
    <property type="term" value="F:transmembrane transporter activity"/>
    <property type="evidence" value="ECO:0007669"/>
    <property type="project" value="TreeGrafter"/>
</dbReference>
<reference evidence="6 7" key="1">
    <citation type="submission" date="2016-10" db="EMBL/GenBank/DDBJ databases">
        <authorList>
            <person name="de Groot N.N."/>
        </authorList>
    </citation>
    <scope>NUCLEOTIDE SEQUENCE [LARGE SCALE GENOMIC DNA]</scope>
    <source>
        <strain evidence="6">MBHS1</strain>
    </source>
</reference>
<dbReference type="InterPro" id="IPR017871">
    <property type="entry name" value="ABC_transporter-like_CS"/>
</dbReference>
<dbReference type="Pfam" id="PF00005">
    <property type="entry name" value="ABC_tran"/>
    <property type="match status" value="1"/>
</dbReference>
<dbReference type="InterPro" id="IPR003593">
    <property type="entry name" value="AAA+_ATPase"/>
</dbReference>
<keyword evidence="3 6" id="KW-0067">ATP-binding</keyword>
<dbReference type="PROSITE" id="PS50893">
    <property type="entry name" value="ABC_TRANSPORTER_2"/>
    <property type="match status" value="1"/>
</dbReference>
<dbReference type="SUPFAM" id="SSF52540">
    <property type="entry name" value="P-loop containing nucleoside triphosphate hydrolases"/>
    <property type="match status" value="1"/>
</dbReference>
<dbReference type="GO" id="GO:0016887">
    <property type="term" value="F:ATP hydrolysis activity"/>
    <property type="evidence" value="ECO:0007669"/>
    <property type="project" value="InterPro"/>
</dbReference>
<dbReference type="FunFam" id="3.40.50.300:FF:000032">
    <property type="entry name" value="Export ABC transporter ATP-binding protein"/>
    <property type="match status" value="1"/>
</dbReference>
<comment type="similarity">
    <text evidence="4">Belongs to the ABC transporter superfamily. Macrolide exporter (TC 3.A.1.122) family.</text>
</comment>
<dbReference type="InterPro" id="IPR015854">
    <property type="entry name" value="ABC_transpr_LolD-like"/>
</dbReference>
<evidence type="ECO:0000256" key="3">
    <source>
        <dbReference type="ARBA" id="ARBA00022840"/>
    </source>
</evidence>
<dbReference type="InterPro" id="IPR027417">
    <property type="entry name" value="P-loop_NTPase"/>
</dbReference>
<evidence type="ECO:0000256" key="2">
    <source>
        <dbReference type="ARBA" id="ARBA00022741"/>
    </source>
</evidence>
<feature type="domain" description="ABC transporter" evidence="5">
    <location>
        <begin position="5"/>
        <end position="223"/>
    </location>
</feature>
<dbReference type="EMBL" id="FMSV02000553">
    <property type="protein sequence ID" value="SEH08609.1"/>
    <property type="molecule type" value="Genomic_DNA"/>
</dbReference>
<dbReference type="GO" id="GO:0005524">
    <property type="term" value="F:ATP binding"/>
    <property type="evidence" value="ECO:0007669"/>
    <property type="project" value="UniProtKB-KW"/>
</dbReference>
<evidence type="ECO:0000313" key="6">
    <source>
        <dbReference type="EMBL" id="SEH08609.1"/>
    </source>
</evidence>
<dbReference type="AlphaFoldDB" id="A0A1H6FGX7"/>
<proteinExistence type="inferred from homology"/>
<dbReference type="GO" id="GO:0005886">
    <property type="term" value="C:plasma membrane"/>
    <property type="evidence" value="ECO:0007669"/>
    <property type="project" value="TreeGrafter"/>
</dbReference>
<dbReference type="Gene3D" id="3.40.50.300">
    <property type="entry name" value="P-loop containing nucleotide triphosphate hydrolases"/>
    <property type="match status" value="1"/>
</dbReference>
<evidence type="ECO:0000259" key="5">
    <source>
        <dbReference type="PROSITE" id="PS50893"/>
    </source>
</evidence>
<accession>A0A1H6FGX7</accession>
<name>A0A1H6FGX7_9GAMM</name>